<feature type="region of interest" description="Disordered" evidence="1">
    <location>
        <begin position="297"/>
        <end position="419"/>
    </location>
</feature>
<feature type="compositionally biased region" description="Basic and acidic residues" evidence="1">
    <location>
        <begin position="305"/>
        <end position="324"/>
    </location>
</feature>
<feature type="compositionally biased region" description="Basic and acidic residues" evidence="1">
    <location>
        <begin position="396"/>
        <end position="419"/>
    </location>
</feature>
<dbReference type="OrthoDB" id="1488184at2"/>
<gene>
    <name evidence="2" type="ORF">KAOT1_07353</name>
</gene>
<evidence type="ECO:0000313" key="3">
    <source>
        <dbReference type="Proteomes" id="UP000002945"/>
    </source>
</evidence>
<dbReference type="Proteomes" id="UP000002945">
    <property type="component" value="Unassembled WGS sequence"/>
</dbReference>
<reference evidence="2 3" key="1">
    <citation type="journal article" date="2011" name="J. Bacteriol.">
        <title>Genome sequence of the algicidal bacterium Kordia algicida OT-1.</title>
        <authorList>
            <person name="Lee H.S."/>
            <person name="Kang S.G."/>
            <person name="Kwon K.K."/>
            <person name="Lee J.H."/>
            <person name="Kim S.J."/>
        </authorList>
    </citation>
    <scope>NUCLEOTIDE SEQUENCE [LARGE SCALE GENOMIC DNA]</scope>
    <source>
        <strain evidence="2 3">OT-1</strain>
    </source>
</reference>
<dbReference type="EMBL" id="ABIB01000005">
    <property type="protein sequence ID" value="EDP95966.1"/>
    <property type="molecule type" value="Genomic_DNA"/>
</dbReference>
<evidence type="ECO:0000256" key="1">
    <source>
        <dbReference type="SAM" id="MobiDB-lite"/>
    </source>
</evidence>
<dbReference type="STRING" id="391587.KAOT1_07353"/>
<accession>A9DX65</accession>
<proteinExistence type="predicted"/>
<dbReference type="InterPro" id="IPR045538">
    <property type="entry name" value="CIS_TMP"/>
</dbReference>
<comment type="caution">
    <text evidence="2">The sequence shown here is derived from an EMBL/GenBank/DDBJ whole genome shotgun (WGS) entry which is preliminary data.</text>
</comment>
<dbReference type="RefSeq" id="WP_007094037.1">
    <property type="nucleotide sequence ID" value="NZ_CP142125.1"/>
</dbReference>
<evidence type="ECO:0000313" key="2">
    <source>
        <dbReference type="EMBL" id="EDP95966.1"/>
    </source>
</evidence>
<protein>
    <submittedName>
        <fullName evidence="2">Uncharacterized protein</fullName>
    </submittedName>
</protein>
<feature type="compositionally biased region" description="Polar residues" evidence="1">
    <location>
        <begin position="349"/>
        <end position="387"/>
    </location>
</feature>
<sequence length="587" mass="66622">MHTIHDIAFDVNINYNDKSVSWEQYYVNFFKEKLLPRVAHVCDNWDKKHPNTKCTIDSIEINVEVNDIDLQSLTKEIMQQINQQLMSINADGSSRDGKLIAKTTREASAFDALVTYLSSGILPAHISVKAFKDWLNAIVEFTSVERTKLRTIFATNSETIARMLSLLRNDYEKLLSIIESKQQITSNYVTLEATFFQEFLKAITKSFTLNYATSEAKIWHQTLGFSTSVTQFSKTLLQLLQPKAKAEGKQLKNCNEKQLSIALIQAITQYEAGKEITINASTIAKVTKDITVKTETSTTNTISENKTRKEATQKTTDKTVKTTEKSSTTNTEEANRKKRNLKLADEQKQVQTKNSVENSETKNASAKDQSITEATGKSANDLQNSNEKNGTTNNKGTDKEEHKSRKEARTNLAEADKQKRVTDDIGLTTEKSGLILLNPFIKRFLSGVELLTENNEINDFGRACMLLHYLATETENGTDVEFTLEKILLGIPQETIVDYETPLTESDKNACEELLRAILEHWTPLKRSTINTLRDMFLKRDGVLKITEEDIKLTVEGAAQDILLKQVPWNISLIRLKWMEKMLHIEW</sequence>
<name>A9DX65_9FLAO</name>
<keyword evidence="3" id="KW-1185">Reference proteome</keyword>
<dbReference type="Pfam" id="PF19268">
    <property type="entry name" value="CIS_TMP"/>
    <property type="match status" value="1"/>
</dbReference>
<dbReference type="AlphaFoldDB" id="A9DX65"/>
<dbReference type="eggNOG" id="COG4942">
    <property type="taxonomic scope" value="Bacteria"/>
</dbReference>
<dbReference type="HOGENOM" id="CLU_032286_0_0_10"/>
<organism evidence="2 3">
    <name type="scientific">Kordia algicida OT-1</name>
    <dbReference type="NCBI Taxonomy" id="391587"/>
    <lineage>
        <taxon>Bacteria</taxon>
        <taxon>Pseudomonadati</taxon>
        <taxon>Bacteroidota</taxon>
        <taxon>Flavobacteriia</taxon>
        <taxon>Flavobacteriales</taxon>
        <taxon>Flavobacteriaceae</taxon>
        <taxon>Kordia</taxon>
    </lineage>
</organism>